<dbReference type="Gene3D" id="1.10.10.1320">
    <property type="entry name" value="Anti-sigma factor, zinc-finger domain"/>
    <property type="match status" value="1"/>
</dbReference>
<evidence type="ECO:0000313" key="3">
    <source>
        <dbReference type="Proteomes" id="UP001247805"/>
    </source>
</evidence>
<gene>
    <name evidence="2" type="ORF">RS130_13005</name>
</gene>
<accession>A0ABU3SXI0</accession>
<evidence type="ECO:0000259" key="1">
    <source>
        <dbReference type="Pfam" id="PF12973"/>
    </source>
</evidence>
<dbReference type="InterPro" id="IPR012807">
    <property type="entry name" value="Anti-sigma_ChrR"/>
</dbReference>
<dbReference type="Proteomes" id="UP001247805">
    <property type="component" value="Unassembled WGS sequence"/>
</dbReference>
<dbReference type="EMBL" id="JAWDIO010000002">
    <property type="protein sequence ID" value="MDU0354712.1"/>
    <property type="molecule type" value="Genomic_DNA"/>
</dbReference>
<dbReference type="InterPro" id="IPR014710">
    <property type="entry name" value="RmlC-like_jellyroll"/>
</dbReference>
<comment type="caution">
    <text evidence="2">The sequence shown here is derived from an EMBL/GenBank/DDBJ whole genome shotgun (WGS) entry which is preliminary data.</text>
</comment>
<dbReference type="Pfam" id="PF12973">
    <property type="entry name" value="Cupin_7"/>
    <property type="match status" value="1"/>
</dbReference>
<dbReference type="RefSeq" id="WP_316026293.1">
    <property type="nucleotide sequence ID" value="NZ_JAWDIO010000002.1"/>
</dbReference>
<dbReference type="NCBIfam" id="TIGR02451">
    <property type="entry name" value="anti_sig_ChrR"/>
    <property type="match status" value="1"/>
</dbReference>
<proteinExistence type="predicted"/>
<evidence type="ECO:0000313" key="2">
    <source>
        <dbReference type="EMBL" id="MDU0354712.1"/>
    </source>
</evidence>
<name>A0ABU3SXI0_9ALTE</name>
<protein>
    <submittedName>
        <fullName evidence="2">ChrR family anti-sigma-E factor</fullName>
    </submittedName>
</protein>
<sequence length="215" mass="23735">MIKHHPNPSLLLAFSQGQLAASLSIAISTHIDHCQHCRHQVMALQETSAQYLDDNEPDLGEWDDDEMIAAITADDFEVHPKHSSPIQLNIKGTDYTLPRALQSVALSSWLKLGKLARARIDLNEGEVHTNLLHIEKGGTIPIHTHKGFELTVLLAGSFKDEHGEYVPGDFIWLNDTNTHSPATDTGCLCLTVANDSMHFVQGFSKALNPIGKLIY</sequence>
<dbReference type="CDD" id="cd20301">
    <property type="entry name" value="cupin_ChrR"/>
    <property type="match status" value="1"/>
</dbReference>
<feature type="domain" description="ChrR-like cupin" evidence="1">
    <location>
        <begin position="123"/>
        <end position="192"/>
    </location>
</feature>
<dbReference type="Gene3D" id="2.60.120.10">
    <property type="entry name" value="Jelly Rolls"/>
    <property type="match status" value="1"/>
</dbReference>
<dbReference type="InterPro" id="IPR041916">
    <property type="entry name" value="Anti_sigma_zinc_sf"/>
</dbReference>
<dbReference type="InterPro" id="IPR025979">
    <property type="entry name" value="ChrR-like_cupin_dom"/>
</dbReference>
<dbReference type="InterPro" id="IPR011051">
    <property type="entry name" value="RmlC_Cupin_sf"/>
</dbReference>
<organism evidence="2 3">
    <name type="scientific">Paraglaciecola aquimarina</name>
    <dbReference type="NCBI Taxonomy" id="1235557"/>
    <lineage>
        <taxon>Bacteria</taxon>
        <taxon>Pseudomonadati</taxon>
        <taxon>Pseudomonadota</taxon>
        <taxon>Gammaproteobacteria</taxon>
        <taxon>Alteromonadales</taxon>
        <taxon>Alteromonadaceae</taxon>
        <taxon>Paraglaciecola</taxon>
    </lineage>
</organism>
<reference evidence="2 3" key="1">
    <citation type="submission" date="2023-10" db="EMBL/GenBank/DDBJ databases">
        <title>Glaciecola aquimarina strain GGW-M5 nov., isolated from a coastal seawater.</title>
        <authorList>
            <person name="Bayburt H."/>
            <person name="Kim J.M."/>
            <person name="Choi B.J."/>
            <person name="Jeon C.O."/>
        </authorList>
    </citation>
    <scope>NUCLEOTIDE SEQUENCE [LARGE SCALE GENOMIC DNA]</scope>
    <source>
        <strain evidence="2 3">KCTC 32108</strain>
    </source>
</reference>
<dbReference type="SUPFAM" id="SSF51182">
    <property type="entry name" value="RmlC-like cupins"/>
    <property type="match status" value="1"/>
</dbReference>
<keyword evidence="3" id="KW-1185">Reference proteome</keyword>